<evidence type="ECO:0000256" key="3">
    <source>
        <dbReference type="ARBA" id="ARBA00022448"/>
    </source>
</evidence>
<evidence type="ECO:0000256" key="6">
    <source>
        <dbReference type="ARBA" id="ARBA00022927"/>
    </source>
</evidence>
<dbReference type="Pfam" id="PF25780">
    <property type="entry name" value="TPR_IPO5"/>
    <property type="match status" value="1"/>
</dbReference>
<evidence type="ECO:0000259" key="8">
    <source>
        <dbReference type="PROSITE" id="PS50166"/>
    </source>
</evidence>
<dbReference type="InterPro" id="IPR057672">
    <property type="entry name" value="TPR_IPO4/5"/>
</dbReference>
<dbReference type="SUPFAM" id="SSF48371">
    <property type="entry name" value="ARM repeat"/>
    <property type="match status" value="1"/>
</dbReference>
<keyword evidence="4" id="KW-0963">Cytoplasm</keyword>
<feature type="non-terminal residue" evidence="9">
    <location>
        <position position="241"/>
    </location>
</feature>
<dbReference type="GO" id="GO:0006606">
    <property type="term" value="P:protein import into nucleus"/>
    <property type="evidence" value="ECO:0007669"/>
    <property type="project" value="InterPro"/>
</dbReference>
<accession>A0A9P8F8S8</accession>
<protein>
    <submittedName>
        <fullName evidence="9">ARM repeat-containing protein</fullName>
    </submittedName>
</protein>
<dbReference type="PROSITE" id="PS50166">
    <property type="entry name" value="IMPORTIN_B_NT"/>
    <property type="match status" value="1"/>
</dbReference>
<sequence>MSVLPAETHSALSQLLQGLQAADNNVRSQAEERLSTEWAQSKPDVLLMGLVEQIQMADSPTAQSFAAVLFRRMSSRTSKDSSGQSRELFLTLQKPQRDAIRTLLLQGMATPSVVAQPSLRNKVGDAVAEIARQYTDEDVYNDDGSRDTWADLLGALFQASQSPDAGQRETAFRIFATTPGIIEKQHEEVVLSSFTKGFKDDDVAVRLAAMDAFASFFHSINKKSQVKYYPLISDILNILPP</sequence>
<keyword evidence="6" id="KW-0653">Protein transport</keyword>
<evidence type="ECO:0000256" key="1">
    <source>
        <dbReference type="ARBA" id="ARBA00004123"/>
    </source>
</evidence>
<evidence type="ECO:0000313" key="10">
    <source>
        <dbReference type="Proteomes" id="UP000729357"/>
    </source>
</evidence>
<dbReference type="GO" id="GO:0005634">
    <property type="term" value="C:nucleus"/>
    <property type="evidence" value="ECO:0007669"/>
    <property type="project" value="UniProtKB-ARBA"/>
</dbReference>
<reference evidence="9" key="2">
    <citation type="submission" date="2021-08" db="EMBL/GenBank/DDBJ databases">
        <authorList>
            <person name="Gostincar C."/>
            <person name="Sun X."/>
            <person name="Song Z."/>
            <person name="Gunde-Cimerman N."/>
        </authorList>
    </citation>
    <scope>NUCLEOTIDE SEQUENCE</scope>
    <source>
        <strain evidence="9">EXF-9298</strain>
    </source>
</reference>
<organism evidence="9 10">
    <name type="scientific">Aureobasidium melanogenum</name>
    <name type="common">Aureobasidium pullulans var. melanogenum</name>
    <dbReference type="NCBI Taxonomy" id="46634"/>
    <lineage>
        <taxon>Eukaryota</taxon>
        <taxon>Fungi</taxon>
        <taxon>Dikarya</taxon>
        <taxon>Ascomycota</taxon>
        <taxon>Pezizomycotina</taxon>
        <taxon>Dothideomycetes</taxon>
        <taxon>Dothideomycetidae</taxon>
        <taxon>Dothideales</taxon>
        <taxon>Saccotheciaceae</taxon>
        <taxon>Aureobasidium</taxon>
    </lineage>
</organism>
<reference evidence="9" key="1">
    <citation type="journal article" date="2021" name="J Fungi (Basel)">
        <title>Virulence traits and population genomics of the black yeast Aureobasidium melanogenum.</title>
        <authorList>
            <person name="Cernosa A."/>
            <person name="Sun X."/>
            <person name="Gostincar C."/>
            <person name="Fang C."/>
            <person name="Gunde-Cimerman N."/>
            <person name="Song Z."/>
        </authorList>
    </citation>
    <scope>NUCLEOTIDE SEQUENCE</scope>
    <source>
        <strain evidence="9">EXF-9298</strain>
    </source>
</reference>
<evidence type="ECO:0000313" key="9">
    <source>
        <dbReference type="EMBL" id="KAG9953929.1"/>
    </source>
</evidence>
<keyword evidence="3" id="KW-0813">Transport</keyword>
<dbReference type="GO" id="GO:0005737">
    <property type="term" value="C:cytoplasm"/>
    <property type="evidence" value="ECO:0007669"/>
    <property type="project" value="UniProtKB-SubCell"/>
</dbReference>
<dbReference type="PANTHER" id="PTHR10527">
    <property type="entry name" value="IMPORTIN BETA"/>
    <property type="match status" value="1"/>
</dbReference>
<evidence type="ECO:0000256" key="2">
    <source>
        <dbReference type="ARBA" id="ARBA00004496"/>
    </source>
</evidence>
<evidence type="ECO:0000256" key="7">
    <source>
        <dbReference type="ARBA" id="ARBA00023242"/>
    </source>
</evidence>
<evidence type="ECO:0000256" key="5">
    <source>
        <dbReference type="ARBA" id="ARBA00022737"/>
    </source>
</evidence>
<dbReference type="InterPro" id="IPR040122">
    <property type="entry name" value="Importin_beta"/>
</dbReference>
<keyword evidence="7" id="KW-0539">Nucleus</keyword>
<dbReference type="EMBL" id="JAHFXS010004535">
    <property type="protein sequence ID" value="KAG9953929.1"/>
    <property type="molecule type" value="Genomic_DNA"/>
</dbReference>
<dbReference type="InterPro" id="IPR016024">
    <property type="entry name" value="ARM-type_fold"/>
</dbReference>
<keyword evidence="10" id="KW-1185">Reference proteome</keyword>
<dbReference type="GO" id="GO:0031267">
    <property type="term" value="F:small GTPase binding"/>
    <property type="evidence" value="ECO:0007669"/>
    <property type="project" value="InterPro"/>
</dbReference>
<keyword evidence="5" id="KW-0677">Repeat</keyword>
<gene>
    <name evidence="9" type="ORF">KCU98_g17831</name>
</gene>
<feature type="domain" description="Importin N-terminal" evidence="8">
    <location>
        <begin position="30"/>
        <end position="110"/>
    </location>
</feature>
<comment type="caution">
    <text evidence="9">The sequence shown here is derived from an EMBL/GenBank/DDBJ whole genome shotgun (WGS) entry which is preliminary data.</text>
</comment>
<comment type="subcellular location">
    <subcellularLocation>
        <location evidence="2">Cytoplasm</location>
    </subcellularLocation>
    <subcellularLocation>
        <location evidence="1">Nucleus</location>
    </subcellularLocation>
</comment>
<dbReference type="InterPro" id="IPR001494">
    <property type="entry name" value="Importin-beta_N"/>
</dbReference>
<name>A0A9P8F8S8_AURME</name>
<dbReference type="AlphaFoldDB" id="A0A9P8F8S8"/>
<dbReference type="InterPro" id="IPR011989">
    <property type="entry name" value="ARM-like"/>
</dbReference>
<dbReference type="Gene3D" id="1.25.10.10">
    <property type="entry name" value="Leucine-rich Repeat Variant"/>
    <property type="match status" value="1"/>
</dbReference>
<dbReference type="Proteomes" id="UP000729357">
    <property type="component" value="Unassembled WGS sequence"/>
</dbReference>
<proteinExistence type="predicted"/>
<evidence type="ECO:0000256" key="4">
    <source>
        <dbReference type="ARBA" id="ARBA00022490"/>
    </source>
</evidence>